<keyword evidence="6 15" id="KW-0548">Nucleotidyltransferase</keyword>
<evidence type="ECO:0000256" key="4">
    <source>
        <dbReference type="ARBA" id="ARBA00022679"/>
    </source>
</evidence>
<organism evidence="15 16">
    <name type="scientific">Gloeothece verrucosa (strain PCC 7822)</name>
    <name type="common">Cyanothece sp. (strain PCC 7822)</name>
    <dbReference type="NCBI Taxonomy" id="497965"/>
    <lineage>
        <taxon>Bacteria</taxon>
        <taxon>Bacillati</taxon>
        <taxon>Cyanobacteriota</taxon>
        <taxon>Cyanophyceae</taxon>
        <taxon>Oscillatoriophycideae</taxon>
        <taxon>Chroococcales</taxon>
        <taxon>Aphanothecaceae</taxon>
        <taxon>Gloeothece</taxon>
        <taxon>Gloeothece verrucosa</taxon>
    </lineage>
</organism>
<comment type="similarity">
    <text evidence="2 11">Belongs to the tRNA nucleotidyltransferase/poly(A) polymerase family.</text>
</comment>
<dbReference type="Pfam" id="PF13735">
    <property type="entry name" value="tRNA_NucTran2_2"/>
    <property type="match status" value="1"/>
</dbReference>
<dbReference type="PANTHER" id="PTHR47545">
    <property type="entry name" value="MULTIFUNCTIONAL CCA PROTEIN"/>
    <property type="match status" value="1"/>
</dbReference>
<dbReference type="Proteomes" id="UP000008206">
    <property type="component" value="Chromosome"/>
</dbReference>
<evidence type="ECO:0000256" key="3">
    <source>
        <dbReference type="ARBA" id="ARBA00022555"/>
    </source>
</evidence>
<reference evidence="16" key="1">
    <citation type="journal article" date="2011" name="MBio">
        <title>Novel metabolic attributes of the genus Cyanothece, comprising a group of unicellular nitrogen-fixing Cyanobacteria.</title>
        <authorList>
            <person name="Bandyopadhyay A."/>
            <person name="Elvitigala T."/>
            <person name="Welsh E."/>
            <person name="Stockel J."/>
            <person name="Liberton M."/>
            <person name="Min H."/>
            <person name="Sherman L.A."/>
            <person name="Pakrasi H.B."/>
        </authorList>
    </citation>
    <scope>NUCLEOTIDE SEQUENCE [LARGE SCALE GENOMIC DNA]</scope>
    <source>
        <strain evidence="16">PCC 7822</strain>
    </source>
</reference>
<keyword evidence="7" id="KW-0479">Metal-binding</keyword>
<evidence type="ECO:0000256" key="11">
    <source>
        <dbReference type="RuleBase" id="RU003953"/>
    </source>
</evidence>
<name>E0UF27_GLOV7</name>
<dbReference type="PANTHER" id="PTHR47545:SF2">
    <property type="entry name" value="CC-ADDING TRNA NUCLEOTIDYLTRANSFERASE"/>
    <property type="match status" value="1"/>
</dbReference>
<protein>
    <submittedName>
        <fullName evidence="15">Polynucleotide adenylyltransferase region</fullName>
    </submittedName>
</protein>
<keyword evidence="5" id="KW-0819">tRNA processing</keyword>
<dbReference type="GO" id="GO:0046872">
    <property type="term" value="F:metal ion binding"/>
    <property type="evidence" value="ECO:0007669"/>
    <property type="project" value="UniProtKB-KW"/>
</dbReference>
<dbReference type="AlphaFoldDB" id="E0UF27"/>
<evidence type="ECO:0000256" key="1">
    <source>
        <dbReference type="ARBA" id="ARBA00001946"/>
    </source>
</evidence>
<evidence type="ECO:0000256" key="5">
    <source>
        <dbReference type="ARBA" id="ARBA00022694"/>
    </source>
</evidence>
<gene>
    <name evidence="15" type="ordered locus">Cyan7822_2301</name>
</gene>
<dbReference type="HOGENOM" id="CLU_015961_6_0_3"/>
<evidence type="ECO:0000259" key="14">
    <source>
        <dbReference type="Pfam" id="PF13735"/>
    </source>
</evidence>
<dbReference type="InterPro" id="IPR050124">
    <property type="entry name" value="tRNA_CCA-adding_enzyme"/>
</dbReference>
<dbReference type="Gene3D" id="1.10.3090.10">
    <property type="entry name" value="cca-adding enzyme, domain 2"/>
    <property type="match status" value="1"/>
</dbReference>
<dbReference type="InterPro" id="IPR032810">
    <property type="entry name" value="CCA-adding_enz_C"/>
</dbReference>
<dbReference type="SUPFAM" id="SSF81301">
    <property type="entry name" value="Nucleotidyltransferase"/>
    <property type="match status" value="1"/>
</dbReference>
<keyword evidence="4 11" id="KW-0808">Transferase</keyword>
<evidence type="ECO:0000313" key="16">
    <source>
        <dbReference type="Proteomes" id="UP000008206"/>
    </source>
</evidence>
<dbReference type="GO" id="GO:0008033">
    <property type="term" value="P:tRNA processing"/>
    <property type="evidence" value="ECO:0007669"/>
    <property type="project" value="UniProtKB-KW"/>
</dbReference>
<dbReference type="InterPro" id="IPR002646">
    <property type="entry name" value="PolA_pol_head_dom"/>
</dbReference>
<dbReference type="RefSeq" id="WP_013322384.1">
    <property type="nucleotide sequence ID" value="NC_014501.1"/>
</dbReference>
<keyword evidence="8" id="KW-0547">Nucleotide-binding</keyword>
<feature type="domain" description="CCA-adding enzyme C-terminal" evidence="14">
    <location>
        <begin position="252"/>
        <end position="398"/>
    </location>
</feature>
<evidence type="ECO:0000313" key="15">
    <source>
        <dbReference type="EMBL" id="ADN14279.1"/>
    </source>
</evidence>
<evidence type="ECO:0000256" key="9">
    <source>
        <dbReference type="ARBA" id="ARBA00022842"/>
    </source>
</evidence>
<dbReference type="EMBL" id="CP002198">
    <property type="protein sequence ID" value="ADN14279.1"/>
    <property type="molecule type" value="Genomic_DNA"/>
</dbReference>
<evidence type="ECO:0000259" key="12">
    <source>
        <dbReference type="Pfam" id="PF01743"/>
    </source>
</evidence>
<dbReference type="Pfam" id="PF01743">
    <property type="entry name" value="PolyA_pol"/>
    <property type="match status" value="1"/>
</dbReference>
<evidence type="ECO:0000256" key="2">
    <source>
        <dbReference type="ARBA" id="ARBA00007265"/>
    </source>
</evidence>
<dbReference type="SUPFAM" id="SSF81891">
    <property type="entry name" value="Poly A polymerase C-terminal region-like"/>
    <property type="match status" value="1"/>
</dbReference>
<dbReference type="eggNOG" id="COG0617">
    <property type="taxonomic scope" value="Bacteria"/>
</dbReference>
<dbReference type="STRING" id="497965.Cyan7822_2301"/>
<dbReference type="GO" id="GO:0000166">
    <property type="term" value="F:nucleotide binding"/>
    <property type="evidence" value="ECO:0007669"/>
    <property type="project" value="UniProtKB-KW"/>
</dbReference>
<proteinExistence type="inferred from homology"/>
<keyword evidence="3" id="KW-0820">tRNA-binding</keyword>
<dbReference type="CDD" id="cd05398">
    <property type="entry name" value="NT_ClassII-CCAase"/>
    <property type="match status" value="1"/>
</dbReference>
<sequence>MSWQNRLSCLLTHELPFNLDLLPPHACLVGGAVRDALLNRQRDYLDLDFVVPQLAVETAREIAKTCHAGFVILDQQRQIARIVFTDATVDFALQEGETVESDLHRRDFTINAIAYNPHTSELIDPLNGLKDLEQGILRMVSQSNLEDDPLRLLRAYRQAAQLHLTIEPTTRSTIALLAPLLSQVAAERVQTELGYLLSHPQGTYWLIEAWKDGILQPWLKNITSEKVQLLTQIEPSAQALQKHFNRQFDRNQDLILAKLTCLVSGDSQVAELELMDLKYSRAEIRTVTTALKYLPELQQTPHLMSLREQYFFFLHCGKVFPIIAILAMAHGVEQKSLFPIIKRYLDPSDPVAHPQCLVTGNDLMRDLNLNPSPLIGQLLTEIQIAQIEQKIGTVDEALNFAQDLANSRQDKF</sequence>
<dbReference type="GO" id="GO:0016779">
    <property type="term" value="F:nucleotidyltransferase activity"/>
    <property type="evidence" value="ECO:0007669"/>
    <property type="project" value="UniProtKB-KW"/>
</dbReference>
<evidence type="ECO:0000256" key="8">
    <source>
        <dbReference type="ARBA" id="ARBA00022741"/>
    </source>
</evidence>
<keyword evidence="16" id="KW-1185">Reference proteome</keyword>
<accession>E0UF27</accession>
<feature type="domain" description="tRNA nucleotidyltransferase/poly(A) polymerase RNA and SrmB- binding" evidence="13">
    <location>
        <begin position="164"/>
        <end position="223"/>
    </location>
</feature>
<keyword evidence="10 11" id="KW-0694">RNA-binding</keyword>
<evidence type="ECO:0000256" key="6">
    <source>
        <dbReference type="ARBA" id="ARBA00022695"/>
    </source>
</evidence>
<feature type="domain" description="Poly A polymerase head" evidence="12">
    <location>
        <begin position="28"/>
        <end position="138"/>
    </location>
</feature>
<dbReference type="KEGG" id="cyj:Cyan7822_2301"/>
<evidence type="ECO:0000259" key="13">
    <source>
        <dbReference type="Pfam" id="PF12627"/>
    </source>
</evidence>
<dbReference type="Pfam" id="PF12627">
    <property type="entry name" value="PolyA_pol_RNAbd"/>
    <property type="match status" value="1"/>
</dbReference>
<dbReference type="OrthoDB" id="9805698at2"/>
<dbReference type="GO" id="GO:0000049">
    <property type="term" value="F:tRNA binding"/>
    <property type="evidence" value="ECO:0007669"/>
    <property type="project" value="UniProtKB-KW"/>
</dbReference>
<evidence type="ECO:0000256" key="7">
    <source>
        <dbReference type="ARBA" id="ARBA00022723"/>
    </source>
</evidence>
<keyword evidence="9" id="KW-0460">Magnesium</keyword>
<dbReference type="Gene3D" id="3.30.460.10">
    <property type="entry name" value="Beta Polymerase, domain 2"/>
    <property type="match status" value="1"/>
</dbReference>
<comment type="cofactor">
    <cofactor evidence="1">
        <name>Mg(2+)</name>
        <dbReference type="ChEBI" id="CHEBI:18420"/>
    </cofactor>
</comment>
<dbReference type="InterPro" id="IPR043519">
    <property type="entry name" value="NT_sf"/>
</dbReference>
<dbReference type="InterPro" id="IPR032828">
    <property type="entry name" value="PolyA_RNA-bd"/>
</dbReference>
<evidence type="ECO:0000256" key="10">
    <source>
        <dbReference type="ARBA" id="ARBA00022884"/>
    </source>
</evidence>